<dbReference type="KEGG" id="aja:AJAP_07125"/>
<evidence type="ECO:0000313" key="3">
    <source>
        <dbReference type="Proteomes" id="UP000028492"/>
    </source>
</evidence>
<keyword evidence="1" id="KW-0472">Membrane</keyword>
<keyword evidence="1" id="KW-0812">Transmembrane</keyword>
<evidence type="ECO:0000313" key="2">
    <source>
        <dbReference type="EMBL" id="AIG74342.1"/>
    </source>
</evidence>
<sequence length="73" mass="7453">MSLLCPLTAFGLRTNTELSAFLLAVGVGAIAQVVIQIVPSLRDKDGRLLEPATVGGVAVGLPTMFLTGSLVTA</sequence>
<keyword evidence="3" id="KW-1185">Reference proteome</keyword>
<dbReference type="HOGENOM" id="CLU_2696372_0_0_11"/>
<dbReference type="EMBL" id="CP008953">
    <property type="protein sequence ID" value="AIG74342.1"/>
    <property type="molecule type" value="Genomic_DNA"/>
</dbReference>
<dbReference type="STRING" id="208439.AJAP_07125"/>
<evidence type="ECO:0000256" key="1">
    <source>
        <dbReference type="SAM" id="Phobius"/>
    </source>
</evidence>
<protein>
    <submittedName>
        <fullName evidence="2">Uncharacterized protein</fullName>
    </submittedName>
</protein>
<dbReference type="Proteomes" id="UP000028492">
    <property type="component" value="Chromosome"/>
</dbReference>
<proteinExistence type="predicted"/>
<keyword evidence="1" id="KW-1133">Transmembrane helix</keyword>
<feature type="transmembrane region" description="Helical" evidence="1">
    <location>
        <begin position="20"/>
        <end position="38"/>
    </location>
</feature>
<dbReference type="eggNOG" id="COG0428">
    <property type="taxonomic scope" value="Bacteria"/>
</dbReference>
<organism evidence="2 3">
    <name type="scientific">Amycolatopsis japonica</name>
    <dbReference type="NCBI Taxonomy" id="208439"/>
    <lineage>
        <taxon>Bacteria</taxon>
        <taxon>Bacillati</taxon>
        <taxon>Actinomycetota</taxon>
        <taxon>Actinomycetes</taxon>
        <taxon>Pseudonocardiales</taxon>
        <taxon>Pseudonocardiaceae</taxon>
        <taxon>Amycolatopsis</taxon>
        <taxon>Amycolatopsis japonica group</taxon>
    </lineage>
</organism>
<dbReference type="AlphaFoldDB" id="A0A075UJS3"/>
<gene>
    <name evidence="2" type="ORF">AJAP_07125</name>
</gene>
<accession>A0A075UJS3</accession>
<name>A0A075UJS3_9PSEU</name>
<reference evidence="2 3" key="1">
    <citation type="journal article" date="2014" name="J. Biotechnol.">
        <title>Complete genome sequence of the actinobacterium Amycolatopsis japonica MG417-CF17(T) (=DSM 44213T) producing (S,S)-N,N'-ethylenediaminedisuccinic acid.</title>
        <authorList>
            <person name="Stegmann E."/>
            <person name="Albersmeier A."/>
            <person name="Spohn M."/>
            <person name="Gert H."/>
            <person name="Weber T."/>
            <person name="Wohlleben W."/>
            <person name="Kalinowski J."/>
            <person name="Ruckert C."/>
        </authorList>
    </citation>
    <scope>NUCLEOTIDE SEQUENCE [LARGE SCALE GENOMIC DNA]</scope>
    <source>
        <strain evidence="3">MG417-CF17 (DSM 44213)</strain>
    </source>
</reference>